<name>A0ABD3B3S8_9GENT</name>
<evidence type="ECO:0000313" key="1">
    <source>
        <dbReference type="EMBL" id="KAL3537784.1"/>
    </source>
</evidence>
<evidence type="ECO:0000313" key="2">
    <source>
        <dbReference type="Proteomes" id="UP001630127"/>
    </source>
</evidence>
<sequence>MFNKIGVLDSLRGRDPLVSQCLGDTSNLLDATLKAVDNKTSDSMGLSGTSHRVVSSKPLSQTIISAAVTQVMNCVFSSQVAHDISNSIGVGIKNTNANGISGSSQQVVDGLGSNGISGSSQQLVDGFGSTLNGNSRSNTIADSQDNILQSAHPGSQLSGDGPDILMPDKLDLLWDDIQNFADQNKKNRATHGPAHRTGRIAHATIRQEDQMIEKLSQIPTLEQTIEVKQHTFREVMGSECRGYSAGTVLHKSGIKLGSQKSVDWDSIMTKAADQN</sequence>
<dbReference type="EMBL" id="JBJUIK010000001">
    <property type="protein sequence ID" value="KAL3537784.1"/>
    <property type="molecule type" value="Genomic_DNA"/>
</dbReference>
<keyword evidence="2" id="KW-1185">Reference proteome</keyword>
<protein>
    <submittedName>
        <fullName evidence="1">Uncharacterized protein</fullName>
    </submittedName>
</protein>
<organism evidence="1 2">
    <name type="scientific">Cinchona calisaya</name>
    <dbReference type="NCBI Taxonomy" id="153742"/>
    <lineage>
        <taxon>Eukaryota</taxon>
        <taxon>Viridiplantae</taxon>
        <taxon>Streptophyta</taxon>
        <taxon>Embryophyta</taxon>
        <taxon>Tracheophyta</taxon>
        <taxon>Spermatophyta</taxon>
        <taxon>Magnoliopsida</taxon>
        <taxon>eudicotyledons</taxon>
        <taxon>Gunneridae</taxon>
        <taxon>Pentapetalae</taxon>
        <taxon>asterids</taxon>
        <taxon>lamiids</taxon>
        <taxon>Gentianales</taxon>
        <taxon>Rubiaceae</taxon>
        <taxon>Cinchonoideae</taxon>
        <taxon>Cinchoneae</taxon>
        <taxon>Cinchona</taxon>
    </lineage>
</organism>
<reference evidence="1 2" key="1">
    <citation type="submission" date="2024-11" db="EMBL/GenBank/DDBJ databases">
        <title>A near-complete genome assembly of Cinchona calisaya.</title>
        <authorList>
            <person name="Lian D.C."/>
            <person name="Zhao X.W."/>
            <person name="Wei L."/>
        </authorList>
    </citation>
    <scope>NUCLEOTIDE SEQUENCE [LARGE SCALE GENOMIC DNA]</scope>
    <source>
        <tissue evidence="1">Nenye</tissue>
    </source>
</reference>
<dbReference type="Proteomes" id="UP001630127">
    <property type="component" value="Unassembled WGS sequence"/>
</dbReference>
<dbReference type="AlphaFoldDB" id="A0ABD3B3S8"/>
<proteinExistence type="predicted"/>
<gene>
    <name evidence="1" type="ORF">ACH5RR_001150</name>
</gene>
<comment type="caution">
    <text evidence="1">The sequence shown here is derived from an EMBL/GenBank/DDBJ whole genome shotgun (WGS) entry which is preliminary data.</text>
</comment>
<accession>A0ABD3B3S8</accession>